<gene>
    <name evidence="2" type="ORF">BO88DRAFT_115790</name>
</gene>
<dbReference type="EMBL" id="KZ821634">
    <property type="protein sequence ID" value="PYH66333.1"/>
    <property type="molecule type" value="Genomic_DNA"/>
</dbReference>
<organism evidence="2 3">
    <name type="scientific">Aspergillus vadensis (strain CBS 113365 / IMI 142717 / IBT 24658)</name>
    <dbReference type="NCBI Taxonomy" id="1448311"/>
    <lineage>
        <taxon>Eukaryota</taxon>
        <taxon>Fungi</taxon>
        <taxon>Dikarya</taxon>
        <taxon>Ascomycota</taxon>
        <taxon>Pezizomycotina</taxon>
        <taxon>Eurotiomycetes</taxon>
        <taxon>Eurotiomycetidae</taxon>
        <taxon>Eurotiales</taxon>
        <taxon>Aspergillaceae</taxon>
        <taxon>Aspergillus</taxon>
        <taxon>Aspergillus subgen. Circumdati</taxon>
    </lineage>
</organism>
<protein>
    <submittedName>
        <fullName evidence="2">Uncharacterized protein</fullName>
    </submittedName>
</protein>
<dbReference type="AlphaFoldDB" id="A0A319BKV8"/>
<accession>A0A319BKV8</accession>
<feature type="region of interest" description="Disordered" evidence="1">
    <location>
        <begin position="1"/>
        <end position="73"/>
    </location>
</feature>
<name>A0A319BKV8_ASPVC</name>
<dbReference type="GeneID" id="37205900"/>
<reference evidence="2" key="1">
    <citation type="submission" date="2016-12" db="EMBL/GenBank/DDBJ databases">
        <title>The genomes of Aspergillus section Nigri reveals drivers in fungal speciation.</title>
        <authorList>
            <consortium name="DOE Joint Genome Institute"/>
            <person name="Vesth T.C."/>
            <person name="Nybo J."/>
            <person name="Theobald S."/>
            <person name="Brandl J."/>
            <person name="Frisvad J.C."/>
            <person name="Nielsen K.F."/>
            <person name="Lyhne E.K."/>
            <person name="Kogle M.E."/>
            <person name="Kuo A."/>
            <person name="Riley R."/>
            <person name="Clum A."/>
            <person name="Nolan M."/>
            <person name="Lipzen A."/>
            <person name="Salamov A."/>
            <person name="Henrissat B."/>
            <person name="Wiebenga A."/>
            <person name="De Vries R.P."/>
            <person name="Grigoriev I.V."/>
            <person name="Mortensen U.H."/>
            <person name="Andersen M.R."/>
            <person name="Baker S.E."/>
        </authorList>
    </citation>
    <scope>NUCLEOTIDE SEQUENCE [LARGE SCALE GENOMIC DNA]</scope>
    <source>
        <strain evidence="2">CBS 113365</strain>
    </source>
</reference>
<evidence type="ECO:0000313" key="3">
    <source>
        <dbReference type="Proteomes" id="UP000248405"/>
    </source>
</evidence>
<keyword evidence="3" id="KW-1185">Reference proteome</keyword>
<feature type="compositionally biased region" description="Basic and acidic residues" evidence="1">
    <location>
        <begin position="1"/>
        <end position="19"/>
    </location>
</feature>
<dbReference type="RefSeq" id="XP_025560127.1">
    <property type="nucleotide sequence ID" value="XM_025701308.1"/>
</dbReference>
<evidence type="ECO:0000256" key="1">
    <source>
        <dbReference type="SAM" id="MobiDB-lite"/>
    </source>
</evidence>
<sequence length="131" mass="15090">MQGEERMEKLRRDEREERAIQQQPVQLERARLKGEVRKRRRRKRTKERERGERQIPMKWGGSKRLVPAASSPNHRPLTELALKRPFSFPPGLSTSLSLRAILLHPNLSVATVINPTLSLSPSATAAAPRWR</sequence>
<proteinExistence type="predicted"/>
<dbReference type="Proteomes" id="UP000248405">
    <property type="component" value="Unassembled WGS sequence"/>
</dbReference>
<evidence type="ECO:0000313" key="2">
    <source>
        <dbReference type="EMBL" id="PYH66333.1"/>
    </source>
</evidence>
<feature type="compositionally biased region" description="Basic and acidic residues" evidence="1">
    <location>
        <begin position="46"/>
        <end position="55"/>
    </location>
</feature>
<feature type="compositionally biased region" description="Basic residues" evidence="1">
    <location>
        <begin position="36"/>
        <end position="45"/>
    </location>
</feature>